<dbReference type="SMART" id="SM00369">
    <property type="entry name" value="LRR_TYP"/>
    <property type="match status" value="9"/>
</dbReference>
<evidence type="ECO:0000313" key="4">
    <source>
        <dbReference type="EMBL" id="SAM04317.1"/>
    </source>
</evidence>
<proteinExistence type="predicted"/>
<sequence>MSTTSRRPVTQPRPTKASALRTSTGSSSTAPKKTDAPASSSSVKKSATTSTTSARQGSKGQASEGVRAFMSAQRSRLNKSKDQQQSNDDVAVKPRSGNVMTGAQRYTDHHTQDSSSGTPNTSNLKSVIQQAKSSGRLDLSHRHLETIPEQILKMYHVDPNSIVVDFSSSGGDAWYDAVELTKFVAAFNEITHMDDRMGTEFGALTLLDFRNNRLQDLPPTLNQLRLLTTLHLPYNRFQAIPDVIFELSELRELVMAHNEITSVPDRIANLSRLETIDLNHNRIGPHLPGGMESLTMLRKLHMDHNQLVSLPPTLMMHWQKLTDLSMAHNRLTWFLADTMDPDDQCSLPSLVRLDLRHNNLRHLTPGLRLPKLKELLLADNSLTTANGDDDSTTTTDYSFLQHCENIATLDVGSNQWTEIPTIIFDLTQLQRLDIGGNQLRGLPSDLGLLPNLITLTWQGNPFRSVPRNISMTELIESLRAAKVSQQETSATETTTKGDSSSSPSEPVSSSNEQQQQPSEPNAITTRVLDFSGQKISDFPESLVSSHSGVQTLRLNNNALTTFSLTICARFSTTLVNLSLEQNKLSSFPLTLPATITFTSLKTLNLSNNRLSQLSHDPAATATHFPALAELDLTNNNLTDLPTGLSTQILPALRTLRCNSNRLGALDPASVVNVEVLDIGNNDIAVLPPALGLNSSLRELTAYGNRFRVPQPSLLAQGTPAVMAFLKRRAGVATD</sequence>
<dbReference type="SUPFAM" id="SSF52058">
    <property type="entry name" value="L domain-like"/>
    <property type="match status" value="2"/>
</dbReference>
<dbReference type="InParanoid" id="A0A168QCR8"/>
<dbReference type="Pfam" id="PF12799">
    <property type="entry name" value="LRR_4"/>
    <property type="match status" value="1"/>
</dbReference>
<dbReference type="PANTHER" id="PTHR48051:SF1">
    <property type="entry name" value="RAS SUPPRESSOR PROTEIN 1"/>
    <property type="match status" value="1"/>
</dbReference>
<dbReference type="SMART" id="SM00364">
    <property type="entry name" value="LRR_BAC"/>
    <property type="match status" value="8"/>
</dbReference>
<dbReference type="InterPro" id="IPR025875">
    <property type="entry name" value="Leu-rich_rpt_4"/>
</dbReference>
<evidence type="ECO:0000256" key="3">
    <source>
        <dbReference type="SAM" id="MobiDB-lite"/>
    </source>
</evidence>
<dbReference type="PROSITE" id="PS51450">
    <property type="entry name" value="LRR"/>
    <property type="match status" value="3"/>
</dbReference>
<dbReference type="Proteomes" id="UP000078561">
    <property type="component" value="Unassembled WGS sequence"/>
</dbReference>
<reference evidence="4" key="1">
    <citation type="submission" date="2016-04" db="EMBL/GenBank/DDBJ databases">
        <authorList>
            <person name="Evans L.H."/>
            <person name="Alamgir A."/>
            <person name="Owens N."/>
            <person name="Weber N.D."/>
            <person name="Virtaneva K."/>
            <person name="Barbian K."/>
            <person name="Babar A."/>
            <person name="Rosenke K."/>
        </authorList>
    </citation>
    <scope>NUCLEOTIDE SEQUENCE [LARGE SCALE GENOMIC DNA]</scope>
    <source>
        <strain evidence="4">CBS 101.48</strain>
    </source>
</reference>
<dbReference type="GO" id="GO:0005737">
    <property type="term" value="C:cytoplasm"/>
    <property type="evidence" value="ECO:0007669"/>
    <property type="project" value="TreeGrafter"/>
</dbReference>
<dbReference type="EMBL" id="LT554356">
    <property type="protein sequence ID" value="SAM04317.1"/>
    <property type="molecule type" value="Genomic_DNA"/>
</dbReference>
<dbReference type="InterPro" id="IPR003591">
    <property type="entry name" value="Leu-rich_rpt_typical-subtyp"/>
</dbReference>
<keyword evidence="2" id="KW-0677">Repeat</keyword>
<dbReference type="Gene3D" id="3.80.10.10">
    <property type="entry name" value="Ribonuclease Inhibitor"/>
    <property type="match status" value="3"/>
</dbReference>
<feature type="compositionally biased region" description="Low complexity" evidence="3">
    <location>
        <begin position="36"/>
        <end position="54"/>
    </location>
</feature>
<dbReference type="AlphaFoldDB" id="A0A168QCR8"/>
<evidence type="ECO:0000313" key="5">
    <source>
        <dbReference type="Proteomes" id="UP000078561"/>
    </source>
</evidence>
<dbReference type="Pfam" id="PF13855">
    <property type="entry name" value="LRR_8"/>
    <property type="match status" value="2"/>
</dbReference>
<dbReference type="STRING" id="4829.A0A168QCR8"/>
<name>A0A168QCR8_ABSGL</name>
<dbReference type="PANTHER" id="PTHR48051">
    <property type="match status" value="1"/>
</dbReference>
<keyword evidence="1" id="KW-0433">Leucine-rich repeat</keyword>
<dbReference type="Pfam" id="PF00560">
    <property type="entry name" value="LRR_1"/>
    <property type="match status" value="1"/>
</dbReference>
<feature type="compositionally biased region" description="Polar residues" evidence="3">
    <location>
        <begin position="20"/>
        <end position="31"/>
    </location>
</feature>
<feature type="compositionally biased region" description="Low complexity" evidence="3">
    <location>
        <begin position="484"/>
        <end position="520"/>
    </location>
</feature>
<evidence type="ECO:0000256" key="2">
    <source>
        <dbReference type="ARBA" id="ARBA00022737"/>
    </source>
</evidence>
<dbReference type="OrthoDB" id="660555at2759"/>
<feature type="region of interest" description="Disordered" evidence="3">
    <location>
        <begin position="480"/>
        <end position="522"/>
    </location>
</feature>
<dbReference type="InterPro" id="IPR050216">
    <property type="entry name" value="LRR_domain-containing"/>
</dbReference>
<protein>
    <recommendedName>
        <fullName evidence="6">Leucine-rich repeat-containing protein 40</fullName>
    </recommendedName>
</protein>
<gene>
    <name evidence="4" type="primary">ABSGL_10177.1 scaffold 11802</name>
</gene>
<dbReference type="InterPro" id="IPR032675">
    <property type="entry name" value="LRR_dom_sf"/>
</dbReference>
<feature type="compositionally biased region" description="Polar residues" evidence="3">
    <location>
        <begin position="113"/>
        <end position="133"/>
    </location>
</feature>
<feature type="region of interest" description="Disordered" evidence="3">
    <location>
        <begin position="1"/>
        <end position="135"/>
    </location>
</feature>
<organism evidence="4">
    <name type="scientific">Absidia glauca</name>
    <name type="common">Pin mould</name>
    <dbReference type="NCBI Taxonomy" id="4829"/>
    <lineage>
        <taxon>Eukaryota</taxon>
        <taxon>Fungi</taxon>
        <taxon>Fungi incertae sedis</taxon>
        <taxon>Mucoromycota</taxon>
        <taxon>Mucoromycotina</taxon>
        <taxon>Mucoromycetes</taxon>
        <taxon>Mucorales</taxon>
        <taxon>Cunninghamellaceae</taxon>
        <taxon>Absidia</taxon>
    </lineage>
</organism>
<dbReference type="OMA" id="CMLHKLT"/>
<accession>A0A168QCR8</accession>
<evidence type="ECO:0008006" key="6">
    <source>
        <dbReference type="Google" id="ProtNLM"/>
    </source>
</evidence>
<keyword evidence="5" id="KW-1185">Reference proteome</keyword>
<dbReference type="InterPro" id="IPR001611">
    <property type="entry name" value="Leu-rich_rpt"/>
</dbReference>
<evidence type="ECO:0000256" key="1">
    <source>
        <dbReference type="ARBA" id="ARBA00022614"/>
    </source>
</evidence>